<dbReference type="AlphaFoldDB" id="A0A5E8UWR3"/>
<sequence length="74" mass="8511">MRGDYNPGRRQWHGLTQFNTDKDPPQVCLLKPLEWGALVVAPRPTLHSVATQRLPFEDACLKKSSWWFSLPSFS</sequence>
<reference evidence="2 3" key="2">
    <citation type="submission" date="2013-04" db="EMBL/GenBank/DDBJ databases">
        <authorList>
            <person name="Fiebig A."/>
            <person name="Pradella S."/>
            <person name="Wagner-Doebler I."/>
        </authorList>
    </citation>
    <scope>NUCLEOTIDE SEQUENCE [LARGE SCALE GENOMIC DNA]</scope>
    <source>
        <strain evidence="3">DSM 17067 / NCIMB 14079 / DFL-11</strain>
    </source>
</reference>
<proteinExistence type="predicted"/>
<dbReference type="EMBL" id="ACCU02000001">
    <property type="protein sequence ID" value="RMX61922.1"/>
    <property type="molecule type" value="Genomic_DNA"/>
</dbReference>
<evidence type="ECO:0000256" key="1">
    <source>
        <dbReference type="SAM" id="MobiDB-lite"/>
    </source>
</evidence>
<reference evidence="2 3" key="1">
    <citation type="submission" date="2008-01" db="EMBL/GenBank/DDBJ databases">
        <authorList>
            <person name="Wagner-Dobler I."/>
            <person name="Ferriera S."/>
            <person name="Johnson J."/>
            <person name="Kravitz S."/>
            <person name="Beeson K."/>
            <person name="Sutton G."/>
            <person name="Rogers Y.-H."/>
            <person name="Friedman R."/>
            <person name="Frazier M."/>
            <person name="Venter J.C."/>
        </authorList>
    </citation>
    <scope>NUCLEOTIDE SEQUENCE [LARGE SCALE GENOMIC DNA]</scope>
    <source>
        <strain evidence="3">DSM 17067 / NCIMB 14079 / DFL-11</strain>
    </source>
</reference>
<dbReference type="Proteomes" id="UP000004703">
    <property type="component" value="Chromosome"/>
</dbReference>
<evidence type="ECO:0000313" key="3">
    <source>
        <dbReference type="Proteomes" id="UP000004703"/>
    </source>
</evidence>
<feature type="region of interest" description="Disordered" evidence="1">
    <location>
        <begin position="1"/>
        <end position="21"/>
    </location>
</feature>
<accession>A0A5E8UWR3</accession>
<protein>
    <submittedName>
        <fullName evidence="2">Uncharacterized protein</fullName>
    </submittedName>
</protein>
<gene>
    <name evidence="2" type="ORF">SADFL11_00002050</name>
</gene>
<name>A0A5E8UWR3_ROSAD</name>
<evidence type="ECO:0000313" key="2">
    <source>
        <dbReference type="EMBL" id="RMX61922.1"/>
    </source>
</evidence>
<comment type="caution">
    <text evidence="2">The sequence shown here is derived from an EMBL/GenBank/DDBJ whole genome shotgun (WGS) entry which is preliminary data.</text>
</comment>
<organism evidence="2 3">
    <name type="scientific">Roseibium alexandrii (strain DSM 17067 / NCIMB 14079 / DFL-11)</name>
    <name type="common">Labrenzia alexandrii</name>
    <dbReference type="NCBI Taxonomy" id="244592"/>
    <lineage>
        <taxon>Bacteria</taxon>
        <taxon>Pseudomonadati</taxon>
        <taxon>Pseudomonadota</taxon>
        <taxon>Alphaproteobacteria</taxon>
        <taxon>Hyphomicrobiales</taxon>
        <taxon>Stappiaceae</taxon>
        <taxon>Roseibium</taxon>
    </lineage>
</organism>